<proteinExistence type="inferred from homology"/>
<keyword evidence="5" id="KW-0396">Initiation factor</keyword>
<gene>
    <name evidence="5" type="ORF">V6x_32910</name>
</gene>
<protein>
    <submittedName>
        <fullName evidence="5">Translation initiation factor Sui1</fullName>
    </submittedName>
</protein>
<dbReference type="CDD" id="cd11567">
    <property type="entry name" value="YciH_like"/>
    <property type="match status" value="1"/>
</dbReference>
<dbReference type="PANTHER" id="PTHR12789:SF0">
    <property type="entry name" value="DENSITY-REGULATED PROTEIN"/>
    <property type="match status" value="1"/>
</dbReference>
<dbReference type="PANTHER" id="PTHR12789">
    <property type="entry name" value="DENSITY-REGULATED PROTEIN HOMOLOG"/>
    <property type="match status" value="1"/>
</dbReference>
<organism evidence="5 6">
    <name type="scientific">Gimesia chilikensis</name>
    <dbReference type="NCBI Taxonomy" id="2605989"/>
    <lineage>
        <taxon>Bacteria</taxon>
        <taxon>Pseudomonadati</taxon>
        <taxon>Planctomycetota</taxon>
        <taxon>Planctomycetia</taxon>
        <taxon>Planctomycetales</taxon>
        <taxon>Planctomycetaceae</taxon>
        <taxon>Gimesia</taxon>
    </lineage>
</organism>
<dbReference type="InterPro" id="IPR050318">
    <property type="entry name" value="DENR/SUI1_TIF"/>
</dbReference>
<dbReference type="Gene3D" id="3.30.780.10">
    <property type="entry name" value="SUI1-like domain"/>
    <property type="match status" value="1"/>
</dbReference>
<evidence type="ECO:0000256" key="1">
    <source>
        <dbReference type="ARBA" id="ARBA00005422"/>
    </source>
</evidence>
<evidence type="ECO:0000259" key="4">
    <source>
        <dbReference type="PROSITE" id="PS50296"/>
    </source>
</evidence>
<dbReference type="Pfam" id="PF01253">
    <property type="entry name" value="SUI1"/>
    <property type="match status" value="1"/>
</dbReference>
<dbReference type="InterPro" id="IPR005872">
    <property type="entry name" value="SUI1_arc_bac"/>
</dbReference>
<dbReference type="GO" id="GO:0002188">
    <property type="term" value="P:translation reinitiation"/>
    <property type="evidence" value="ECO:0007669"/>
    <property type="project" value="TreeGrafter"/>
</dbReference>
<evidence type="ECO:0000313" key="5">
    <source>
        <dbReference type="EMBL" id="QDU03570.1"/>
    </source>
</evidence>
<dbReference type="InterPro" id="IPR036877">
    <property type="entry name" value="SUI1_dom_sf"/>
</dbReference>
<comment type="similarity">
    <text evidence="1">Belongs to the SUI1 family.</text>
</comment>
<feature type="domain" description="SUI1" evidence="4">
    <location>
        <begin position="42"/>
        <end position="108"/>
    </location>
</feature>
<dbReference type="AlphaFoldDB" id="A0A517WE83"/>
<dbReference type="RefSeq" id="WP_145041417.1">
    <property type="nucleotide sequence ID" value="NZ_CP036347.1"/>
</dbReference>
<dbReference type="InterPro" id="IPR001950">
    <property type="entry name" value="SUI1"/>
</dbReference>
<evidence type="ECO:0000256" key="2">
    <source>
        <dbReference type="ARBA" id="ARBA00022845"/>
    </source>
</evidence>
<dbReference type="GO" id="GO:0003729">
    <property type="term" value="F:mRNA binding"/>
    <property type="evidence" value="ECO:0007669"/>
    <property type="project" value="TreeGrafter"/>
</dbReference>
<name>A0A517WE83_9PLAN</name>
<dbReference type="GO" id="GO:0001731">
    <property type="term" value="P:formation of translation preinitiation complex"/>
    <property type="evidence" value="ECO:0007669"/>
    <property type="project" value="TreeGrafter"/>
</dbReference>
<dbReference type="GO" id="GO:0003743">
    <property type="term" value="F:translation initiation factor activity"/>
    <property type="evidence" value="ECO:0007669"/>
    <property type="project" value="UniProtKB-KW"/>
</dbReference>
<evidence type="ECO:0000256" key="3">
    <source>
        <dbReference type="ARBA" id="ARBA00022917"/>
    </source>
</evidence>
<dbReference type="PIRSF" id="PIRSF037511">
    <property type="entry name" value="Transl_init_SUI1_pro"/>
    <property type="match status" value="1"/>
</dbReference>
<keyword evidence="3" id="KW-0648">Protein biosynthesis</keyword>
<dbReference type="GO" id="GO:0006417">
    <property type="term" value="P:regulation of translation"/>
    <property type="evidence" value="ECO:0007669"/>
    <property type="project" value="UniProtKB-KW"/>
</dbReference>
<sequence length="113" mass="12862">MRLFEGTPFDRPPRCEKCDQLEEECICPPEPSFRIPPEQQTARLSIEKRKKGKRVTVIRGLPAEGNDLPELLKQIKDRCGAGGALKDEDLEIQGEQLDRVRETLQQMGFKVKG</sequence>
<accession>A0A517WE83</accession>
<reference evidence="5 6" key="1">
    <citation type="submission" date="2019-02" db="EMBL/GenBank/DDBJ databases">
        <title>Deep-cultivation of Planctomycetes and their phenomic and genomic characterization uncovers novel biology.</title>
        <authorList>
            <person name="Wiegand S."/>
            <person name="Jogler M."/>
            <person name="Boedeker C."/>
            <person name="Pinto D."/>
            <person name="Vollmers J."/>
            <person name="Rivas-Marin E."/>
            <person name="Kohn T."/>
            <person name="Peeters S.H."/>
            <person name="Heuer A."/>
            <person name="Rast P."/>
            <person name="Oberbeckmann S."/>
            <person name="Bunk B."/>
            <person name="Jeske O."/>
            <person name="Meyerdierks A."/>
            <person name="Storesund J.E."/>
            <person name="Kallscheuer N."/>
            <person name="Luecker S."/>
            <person name="Lage O.M."/>
            <person name="Pohl T."/>
            <person name="Merkel B.J."/>
            <person name="Hornburger P."/>
            <person name="Mueller R.-W."/>
            <person name="Bruemmer F."/>
            <person name="Labrenz M."/>
            <person name="Spormann A.M."/>
            <person name="Op den Camp H."/>
            <person name="Overmann J."/>
            <person name="Amann R."/>
            <person name="Jetten M.S.M."/>
            <person name="Mascher T."/>
            <person name="Medema M.H."/>
            <person name="Devos D.P."/>
            <person name="Kaster A.-K."/>
            <person name="Ovreas L."/>
            <person name="Rohde M."/>
            <person name="Galperin M.Y."/>
            <person name="Jogler C."/>
        </authorList>
    </citation>
    <scope>NUCLEOTIDE SEQUENCE [LARGE SCALE GENOMIC DNA]</scope>
    <source>
        <strain evidence="5 6">V6</strain>
    </source>
</reference>
<dbReference type="EMBL" id="CP036347">
    <property type="protein sequence ID" value="QDU03570.1"/>
    <property type="molecule type" value="Genomic_DNA"/>
</dbReference>
<dbReference type="PROSITE" id="PS50296">
    <property type="entry name" value="SUI1"/>
    <property type="match status" value="1"/>
</dbReference>
<evidence type="ECO:0000313" key="6">
    <source>
        <dbReference type="Proteomes" id="UP000320722"/>
    </source>
</evidence>
<dbReference type="Proteomes" id="UP000320722">
    <property type="component" value="Chromosome"/>
</dbReference>
<dbReference type="SUPFAM" id="SSF55159">
    <property type="entry name" value="eIF1-like"/>
    <property type="match status" value="1"/>
</dbReference>
<keyword evidence="2" id="KW-0810">Translation regulation</keyword>